<dbReference type="PROSITE" id="PS51186">
    <property type="entry name" value="GNAT"/>
    <property type="match status" value="1"/>
</dbReference>
<dbReference type="InterPro" id="IPR000182">
    <property type="entry name" value="GNAT_dom"/>
</dbReference>
<protein>
    <recommendedName>
        <fullName evidence="1">N-acetyltransferase domain-containing protein</fullName>
    </recommendedName>
</protein>
<name>A0ABP5ZP77_9MICO</name>
<dbReference type="Gene3D" id="3.40.630.30">
    <property type="match status" value="1"/>
</dbReference>
<reference evidence="3" key="1">
    <citation type="journal article" date="2019" name="Int. J. Syst. Evol. Microbiol.">
        <title>The Global Catalogue of Microorganisms (GCM) 10K type strain sequencing project: providing services to taxonomists for standard genome sequencing and annotation.</title>
        <authorList>
            <consortium name="The Broad Institute Genomics Platform"/>
            <consortium name="The Broad Institute Genome Sequencing Center for Infectious Disease"/>
            <person name="Wu L."/>
            <person name="Ma J."/>
        </authorList>
    </citation>
    <scope>NUCLEOTIDE SEQUENCE [LARGE SCALE GENOMIC DNA]</scope>
    <source>
        <strain evidence="3">JCM 16259</strain>
    </source>
</reference>
<dbReference type="Pfam" id="PF00583">
    <property type="entry name" value="Acetyltransf_1"/>
    <property type="match status" value="2"/>
</dbReference>
<dbReference type="SUPFAM" id="SSF55729">
    <property type="entry name" value="Acyl-CoA N-acyltransferases (Nat)"/>
    <property type="match status" value="2"/>
</dbReference>
<feature type="domain" description="N-acetyltransferase" evidence="1">
    <location>
        <begin position="5"/>
        <end position="165"/>
    </location>
</feature>
<evidence type="ECO:0000313" key="3">
    <source>
        <dbReference type="Proteomes" id="UP001500730"/>
    </source>
</evidence>
<dbReference type="EMBL" id="BAAARE010000036">
    <property type="protein sequence ID" value="GAA2502132.1"/>
    <property type="molecule type" value="Genomic_DNA"/>
</dbReference>
<dbReference type="Proteomes" id="UP001500730">
    <property type="component" value="Unassembled WGS sequence"/>
</dbReference>
<accession>A0ABP5ZP77</accession>
<sequence length="328" mass="34772">MRAAPTVRPLDLDDDAELAAAYAVESAATSDVRPGWVPLGEAARLAGWQADDGWARHLVGAFDGAELVGVASAQTSRDTPDTCWVDVAVHPRSRRIGLGMRLARAVEQSAPSAVTRFVAGAHRPTTAAVDALVDGFARRLGYTIATTETVVELDLGHADLSDDATRHHTAYAISTHVDGVPGELREQVGVLKGLVDAEAPNGELDWQPTPVGVEEYTDEIALWQRQGRTAIESVAVDAHGSVVAWTCLVVAADPARPAQVEGTLVLVGHRGHGLGRAVKVASLRAAREHGGASRVRTSSDDANVWMRAVNAGLGFVPVESEVILHRRR</sequence>
<proteinExistence type="predicted"/>
<dbReference type="RefSeq" id="WP_344257377.1">
    <property type="nucleotide sequence ID" value="NZ_BAAARE010000036.1"/>
</dbReference>
<evidence type="ECO:0000259" key="1">
    <source>
        <dbReference type="PROSITE" id="PS51186"/>
    </source>
</evidence>
<dbReference type="CDD" id="cd04301">
    <property type="entry name" value="NAT_SF"/>
    <property type="match status" value="1"/>
</dbReference>
<gene>
    <name evidence="2" type="ORF">GCM10009858_45350</name>
</gene>
<evidence type="ECO:0000313" key="2">
    <source>
        <dbReference type="EMBL" id="GAA2502132.1"/>
    </source>
</evidence>
<organism evidence="2 3">
    <name type="scientific">Terrabacter carboxydivorans</name>
    <dbReference type="NCBI Taxonomy" id="619730"/>
    <lineage>
        <taxon>Bacteria</taxon>
        <taxon>Bacillati</taxon>
        <taxon>Actinomycetota</taxon>
        <taxon>Actinomycetes</taxon>
        <taxon>Micrococcales</taxon>
        <taxon>Intrasporangiaceae</taxon>
        <taxon>Terrabacter</taxon>
    </lineage>
</organism>
<comment type="caution">
    <text evidence="2">The sequence shown here is derived from an EMBL/GenBank/DDBJ whole genome shotgun (WGS) entry which is preliminary data.</text>
</comment>
<dbReference type="InterPro" id="IPR016181">
    <property type="entry name" value="Acyl_CoA_acyltransferase"/>
</dbReference>
<keyword evidence="3" id="KW-1185">Reference proteome</keyword>